<keyword evidence="11" id="KW-0902">Two-component regulatory system</keyword>
<dbReference type="InterPro" id="IPR036097">
    <property type="entry name" value="HisK_dim/P_sf"/>
</dbReference>
<keyword evidence="7" id="KW-0547">Nucleotide-binding</keyword>
<feature type="domain" description="Histidine kinase" evidence="14">
    <location>
        <begin position="670"/>
        <end position="888"/>
    </location>
</feature>
<evidence type="ECO:0000313" key="16">
    <source>
        <dbReference type="Proteomes" id="UP001174932"/>
    </source>
</evidence>
<gene>
    <name evidence="15" type="ORF">Q4481_19135</name>
</gene>
<dbReference type="InterPro" id="IPR038318">
    <property type="entry name" value="KdpD_sf"/>
</dbReference>
<dbReference type="InterPro" id="IPR003661">
    <property type="entry name" value="HisK_dim/P_dom"/>
</dbReference>
<dbReference type="Gene3D" id="1.20.120.620">
    <property type="entry name" value="Backbone structure of the membrane domain of e. Coli histidine kinase receptor kdpd"/>
    <property type="match status" value="1"/>
</dbReference>
<dbReference type="CDD" id="cd00075">
    <property type="entry name" value="HATPase"/>
    <property type="match status" value="1"/>
</dbReference>
<evidence type="ECO:0000256" key="3">
    <source>
        <dbReference type="ARBA" id="ARBA00012438"/>
    </source>
</evidence>
<dbReference type="InterPro" id="IPR052023">
    <property type="entry name" value="Histidine_kinase_KdpD"/>
</dbReference>
<comment type="catalytic activity">
    <reaction evidence="1">
        <text>ATP + protein L-histidine = ADP + protein N-phospho-L-histidine.</text>
        <dbReference type="EC" id="2.7.13.3"/>
    </reaction>
</comment>
<evidence type="ECO:0000259" key="14">
    <source>
        <dbReference type="PROSITE" id="PS50109"/>
    </source>
</evidence>
<dbReference type="Pfam" id="PF13492">
    <property type="entry name" value="GAF_3"/>
    <property type="match status" value="1"/>
</dbReference>
<dbReference type="Gene3D" id="3.30.565.10">
    <property type="entry name" value="Histidine kinase-like ATPase, C-terminal domain"/>
    <property type="match status" value="1"/>
</dbReference>
<dbReference type="SUPFAM" id="SSF55874">
    <property type="entry name" value="ATPase domain of HSP90 chaperone/DNA topoisomerase II/histidine kinase"/>
    <property type="match status" value="1"/>
</dbReference>
<dbReference type="GO" id="GO:0016301">
    <property type="term" value="F:kinase activity"/>
    <property type="evidence" value="ECO:0007669"/>
    <property type="project" value="UniProtKB-KW"/>
</dbReference>
<dbReference type="EC" id="2.7.13.3" evidence="3"/>
<evidence type="ECO:0000256" key="5">
    <source>
        <dbReference type="ARBA" id="ARBA00022679"/>
    </source>
</evidence>
<evidence type="ECO:0000256" key="2">
    <source>
        <dbReference type="ARBA" id="ARBA00004141"/>
    </source>
</evidence>
<sequence length="897" mass="97841">MSGRDRDHDTRPDPDALLALAGQDHRGRLTIFLGAAPGVGKTYAMLARARRLRADGVDIVIGLVETHGRAETADLLAGLPLLARRPIEYNGRTIDEFDIDAALARKPAIIVVDELAHTNAPDCRHPKRYQDIEELVEAGIDVWTALNIQHLESLSDVVSQITGVTVRETVPDSILAEADEVVLIDLPPAELIERLNQGKIYLPANAARATEKFFRLGNLTALRELALRRTASRVDDQMVDYLRQNAIDGPWQSGERLAVGIAADGLAERVVRAASRLAIGLNAPWTVVHVDRPDQTQDDQALKEVDEAFRLAERLGAETRRLTGNDFVAEILKLARRAHVTQIVIGRARQRLALRLFRPSFAKALIRQAQGLDVHLVTAEGAPSVPRMPKAGGPWWHHWRDAIPALASVTLATLTGLILNSFLPLPNVSLLYLLAVVVSAIRGGYRSAFLAAVLSALAYNFSFIEPVGTLTIAQPHEVFAFFIFIAAALLAGGIASRIREQAKSASARARVTANLYDLSSKLSATARGDDVVLAAVSHLNEALTRQILFLEKVDGELQLTASWPPDHVAEVIDLAAARWAYDKNEPAGAGTGTLPSSAYQFRPLKSPQGVIGVCGFRLDKRPLDGVEERVLGAVLHQVAIAIDRAQLSKAAMEQARRQAADRFQTALLSSISHDLRTPLATITGSVSTLRTFGDKMPPEARDDLLAVVEEDSERLARFVGNLLDMTRIEAGTVDPRKEWVDLKDVVRETVGRAVRYFPDAVIETSLAPDLPMIKGDSVLLGQVLFNLIDNALKYGGKEPVSVYARRDGNDVTISVTDLGKGIAEKDLERIFEKFFRRGAKADGRKPGTGLGLAIARGFVEAMGGHIHAESPAIKKRGTRVVMRFPVPEQPRTEDLDK</sequence>
<dbReference type="PRINTS" id="PR00344">
    <property type="entry name" value="BCTRLSENSOR"/>
</dbReference>
<keyword evidence="4" id="KW-0597">Phosphoprotein</keyword>
<evidence type="ECO:0000256" key="1">
    <source>
        <dbReference type="ARBA" id="ARBA00000085"/>
    </source>
</evidence>
<reference evidence="15" key="2">
    <citation type="submission" date="2023-07" db="EMBL/GenBank/DDBJ databases">
        <authorList>
            <person name="Shen H."/>
        </authorList>
    </citation>
    <scope>NUCLEOTIDE SEQUENCE</scope>
    <source>
        <strain evidence="15">TNR-22</strain>
    </source>
</reference>
<comment type="caution">
    <text evidence="15">The sequence shown here is derived from an EMBL/GenBank/DDBJ whole genome shotgun (WGS) entry which is preliminary data.</text>
</comment>
<dbReference type="InterPro" id="IPR036890">
    <property type="entry name" value="HATPase_C_sf"/>
</dbReference>
<dbReference type="InterPro" id="IPR014729">
    <property type="entry name" value="Rossmann-like_a/b/a_fold"/>
</dbReference>
<organism evidence="15 16">
    <name type="scientific">Rhizobium alvei</name>
    <dbReference type="NCBI Taxonomy" id="1132659"/>
    <lineage>
        <taxon>Bacteria</taxon>
        <taxon>Pseudomonadati</taxon>
        <taxon>Pseudomonadota</taxon>
        <taxon>Alphaproteobacteria</taxon>
        <taxon>Hyphomicrobiales</taxon>
        <taxon>Rhizobiaceae</taxon>
        <taxon>Rhizobium/Agrobacterium group</taxon>
        <taxon>Rhizobium</taxon>
    </lineage>
</organism>
<evidence type="ECO:0000256" key="10">
    <source>
        <dbReference type="ARBA" id="ARBA00022989"/>
    </source>
</evidence>
<dbReference type="PANTHER" id="PTHR45569:SF1">
    <property type="entry name" value="SENSOR PROTEIN KDPD"/>
    <property type="match status" value="1"/>
</dbReference>
<dbReference type="Gene3D" id="1.10.287.130">
    <property type="match status" value="1"/>
</dbReference>
<keyword evidence="5" id="KW-0808">Transferase</keyword>
<evidence type="ECO:0000256" key="12">
    <source>
        <dbReference type="ARBA" id="ARBA00023136"/>
    </source>
</evidence>
<evidence type="ECO:0000256" key="13">
    <source>
        <dbReference type="SAM" id="Phobius"/>
    </source>
</evidence>
<dbReference type="Pfam" id="PF13493">
    <property type="entry name" value="DUF4118"/>
    <property type="match status" value="1"/>
</dbReference>
<dbReference type="RefSeq" id="WP_304378003.1">
    <property type="nucleotide sequence ID" value="NZ_JAUOZU010000015.1"/>
</dbReference>
<dbReference type="Pfam" id="PF02702">
    <property type="entry name" value="KdpD"/>
    <property type="match status" value="1"/>
</dbReference>
<dbReference type="Proteomes" id="UP001174932">
    <property type="component" value="Unassembled WGS sequence"/>
</dbReference>
<dbReference type="EMBL" id="JAUOZU010000015">
    <property type="protein sequence ID" value="MDO6966078.1"/>
    <property type="molecule type" value="Genomic_DNA"/>
</dbReference>
<accession>A0ABT8YQX0</accession>
<dbReference type="InterPro" id="IPR025201">
    <property type="entry name" value="KdpD_TM"/>
</dbReference>
<dbReference type="InterPro" id="IPR003594">
    <property type="entry name" value="HATPase_dom"/>
</dbReference>
<keyword evidence="12 13" id="KW-0472">Membrane</keyword>
<evidence type="ECO:0000256" key="9">
    <source>
        <dbReference type="ARBA" id="ARBA00022840"/>
    </source>
</evidence>
<feature type="transmembrane region" description="Helical" evidence="13">
    <location>
        <begin position="430"/>
        <end position="458"/>
    </location>
</feature>
<dbReference type="SUPFAM" id="SSF47384">
    <property type="entry name" value="Homodimeric domain of signal transducing histidine kinase"/>
    <property type="match status" value="1"/>
</dbReference>
<reference evidence="15" key="1">
    <citation type="journal article" date="2015" name="Int. J. Syst. Evol. Microbiol.">
        <title>Rhizobium alvei sp. nov., isolated from a freshwater river.</title>
        <authorList>
            <person name="Sheu S.Y."/>
            <person name="Huang H.W."/>
            <person name="Young C.C."/>
            <person name="Chen W.M."/>
        </authorList>
    </citation>
    <scope>NUCLEOTIDE SEQUENCE</scope>
    <source>
        <strain evidence="15">TNR-22</strain>
    </source>
</reference>
<comment type="subcellular location">
    <subcellularLocation>
        <location evidence="2">Membrane</location>
        <topology evidence="2">Multi-pass membrane protein</topology>
    </subcellularLocation>
</comment>
<dbReference type="InterPro" id="IPR027417">
    <property type="entry name" value="P-loop_NTPase"/>
</dbReference>
<dbReference type="InterPro" id="IPR029016">
    <property type="entry name" value="GAF-like_dom_sf"/>
</dbReference>
<keyword evidence="9" id="KW-0067">ATP-binding</keyword>
<dbReference type="CDD" id="cd00082">
    <property type="entry name" value="HisKA"/>
    <property type="match status" value="1"/>
</dbReference>
<dbReference type="Pfam" id="PF00512">
    <property type="entry name" value="HisKA"/>
    <property type="match status" value="1"/>
</dbReference>
<name>A0ABT8YQX0_9HYPH</name>
<protein>
    <recommendedName>
        <fullName evidence="3">histidine kinase</fullName>
        <ecNumber evidence="3">2.7.13.3</ecNumber>
    </recommendedName>
</protein>
<keyword evidence="8 15" id="KW-0418">Kinase</keyword>
<dbReference type="SUPFAM" id="SSF52540">
    <property type="entry name" value="P-loop containing nucleoside triphosphate hydrolases"/>
    <property type="match status" value="1"/>
</dbReference>
<keyword evidence="6 13" id="KW-0812">Transmembrane</keyword>
<dbReference type="PROSITE" id="PS50109">
    <property type="entry name" value="HIS_KIN"/>
    <property type="match status" value="1"/>
</dbReference>
<evidence type="ECO:0000256" key="7">
    <source>
        <dbReference type="ARBA" id="ARBA00022741"/>
    </source>
</evidence>
<keyword evidence="16" id="KW-1185">Reference proteome</keyword>
<evidence type="ECO:0000256" key="4">
    <source>
        <dbReference type="ARBA" id="ARBA00022553"/>
    </source>
</evidence>
<dbReference type="Gene3D" id="3.40.50.620">
    <property type="entry name" value="HUPs"/>
    <property type="match status" value="1"/>
</dbReference>
<dbReference type="PANTHER" id="PTHR45569">
    <property type="entry name" value="SENSOR PROTEIN KDPD"/>
    <property type="match status" value="1"/>
</dbReference>
<dbReference type="SMART" id="SM00387">
    <property type="entry name" value="HATPase_c"/>
    <property type="match status" value="1"/>
</dbReference>
<evidence type="ECO:0000256" key="8">
    <source>
        <dbReference type="ARBA" id="ARBA00022777"/>
    </source>
</evidence>
<dbReference type="Pfam" id="PF00582">
    <property type="entry name" value="Usp"/>
    <property type="match status" value="1"/>
</dbReference>
<dbReference type="SMART" id="SM00388">
    <property type="entry name" value="HisKA"/>
    <property type="match status" value="1"/>
</dbReference>
<dbReference type="InterPro" id="IPR003018">
    <property type="entry name" value="GAF"/>
</dbReference>
<evidence type="ECO:0000256" key="11">
    <source>
        <dbReference type="ARBA" id="ARBA00023012"/>
    </source>
</evidence>
<dbReference type="InterPro" id="IPR005467">
    <property type="entry name" value="His_kinase_dom"/>
</dbReference>
<evidence type="ECO:0000256" key="6">
    <source>
        <dbReference type="ARBA" id="ARBA00022692"/>
    </source>
</evidence>
<dbReference type="InterPro" id="IPR006016">
    <property type="entry name" value="UspA"/>
</dbReference>
<dbReference type="InterPro" id="IPR004358">
    <property type="entry name" value="Sig_transdc_His_kin-like_C"/>
</dbReference>
<keyword evidence="10 13" id="KW-1133">Transmembrane helix</keyword>
<dbReference type="Pfam" id="PF02518">
    <property type="entry name" value="HATPase_c"/>
    <property type="match status" value="1"/>
</dbReference>
<dbReference type="Gene3D" id="3.40.50.300">
    <property type="entry name" value="P-loop containing nucleotide triphosphate hydrolases"/>
    <property type="match status" value="1"/>
</dbReference>
<proteinExistence type="predicted"/>
<dbReference type="SUPFAM" id="SSF52402">
    <property type="entry name" value="Adenine nucleotide alpha hydrolases-like"/>
    <property type="match status" value="1"/>
</dbReference>
<evidence type="ECO:0000313" key="15">
    <source>
        <dbReference type="EMBL" id="MDO6966078.1"/>
    </source>
</evidence>
<feature type="transmembrane region" description="Helical" evidence="13">
    <location>
        <begin position="478"/>
        <end position="498"/>
    </location>
</feature>
<dbReference type="InterPro" id="IPR003852">
    <property type="entry name" value="Sig_transdc_His_kinase_KdpD_N"/>
</dbReference>
<dbReference type="Gene3D" id="3.30.450.40">
    <property type="match status" value="1"/>
</dbReference>